<feature type="domain" description="Expansin-like EG45" evidence="3">
    <location>
        <begin position="53"/>
        <end position="157"/>
    </location>
</feature>
<dbReference type="Gramene" id="RZC45076">
    <property type="protein sequence ID" value="RZC45076"/>
    <property type="gene ID" value="C5167_038022"/>
</dbReference>
<dbReference type="PROSITE" id="PS50843">
    <property type="entry name" value="EXPANSIN_CBD"/>
    <property type="match status" value="1"/>
</dbReference>
<dbReference type="Gene3D" id="2.40.40.10">
    <property type="entry name" value="RlpA-like domain"/>
    <property type="match status" value="1"/>
</dbReference>
<evidence type="ECO:0000256" key="1">
    <source>
        <dbReference type="RuleBase" id="RU003460"/>
    </source>
</evidence>
<dbReference type="PANTHER" id="PTHR31692:SF4">
    <property type="entry name" value="EXPANSIN-LIKE A1-RELATED"/>
    <property type="match status" value="1"/>
</dbReference>
<organism evidence="5 6">
    <name type="scientific">Papaver somniferum</name>
    <name type="common">Opium poppy</name>
    <dbReference type="NCBI Taxonomy" id="3469"/>
    <lineage>
        <taxon>Eukaryota</taxon>
        <taxon>Viridiplantae</taxon>
        <taxon>Streptophyta</taxon>
        <taxon>Embryophyta</taxon>
        <taxon>Tracheophyta</taxon>
        <taxon>Spermatophyta</taxon>
        <taxon>Magnoliopsida</taxon>
        <taxon>Ranunculales</taxon>
        <taxon>Papaveraceae</taxon>
        <taxon>Papaveroideae</taxon>
        <taxon>Papaver</taxon>
    </lineage>
</organism>
<dbReference type="InterPro" id="IPR007118">
    <property type="entry name" value="Expan_Lol_pI"/>
</dbReference>
<feature type="chain" id="PRO_5021209518" description="Expansin-like EG45 domain-containing protein" evidence="2">
    <location>
        <begin position="24"/>
        <end position="275"/>
    </location>
</feature>
<reference evidence="5 6" key="1">
    <citation type="journal article" date="2018" name="Science">
        <title>The opium poppy genome and morphinan production.</title>
        <authorList>
            <person name="Guo L."/>
            <person name="Winzer T."/>
            <person name="Yang X."/>
            <person name="Li Y."/>
            <person name="Ning Z."/>
            <person name="He Z."/>
            <person name="Teodor R."/>
            <person name="Lu Y."/>
            <person name="Bowser T.A."/>
            <person name="Graham I.A."/>
            <person name="Ye K."/>
        </authorList>
    </citation>
    <scope>NUCLEOTIDE SEQUENCE [LARGE SCALE GENOMIC DNA]</scope>
    <source>
        <strain evidence="6">cv. HN1</strain>
        <tissue evidence="5">Leaves</tissue>
    </source>
</reference>
<dbReference type="Proteomes" id="UP000316621">
    <property type="component" value="Chromosome 1"/>
</dbReference>
<dbReference type="GO" id="GO:0005576">
    <property type="term" value="C:extracellular region"/>
    <property type="evidence" value="ECO:0007669"/>
    <property type="project" value="InterPro"/>
</dbReference>
<dbReference type="CDD" id="cd22276">
    <property type="entry name" value="DPBB_EXLA_N"/>
    <property type="match status" value="1"/>
</dbReference>
<dbReference type="PANTHER" id="PTHR31692">
    <property type="entry name" value="EXPANSIN-B3"/>
    <property type="match status" value="1"/>
</dbReference>
<accession>A0A4Y7IAL3</accession>
<dbReference type="InterPro" id="IPR009009">
    <property type="entry name" value="RlpA-like_DPBB"/>
</dbReference>
<dbReference type="SUPFAM" id="SSF49590">
    <property type="entry name" value="PHL pollen allergen"/>
    <property type="match status" value="1"/>
</dbReference>
<dbReference type="Pfam" id="PF01357">
    <property type="entry name" value="Expansin_C"/>
    <property type="match status" value="1"/>
</dbReference>
<evidence type="ECO:0008006" key="7">
    <source>
        <dbReference type="Google" id="ProtNLM"/>
    </source>
</evidence>
<name>A0A4Y7IAL3_PAPSO</name>
<keyword evidence="2" id="KW-0732">Signal</keyword>
<dbReference type="STRING" id="3469.A0A4Y7IAL3"/>
<dbReference type="InterPro" id="IPR007117">
    <property type="entry name" value="Expansin_CBD"/>
</dbReference>
<dbReference type="InterPro" id="IPR007112">
    <property type="entry name" value="Expansin/allergen_DPBB_dom"/>
</dbReference>
<gene>
    <name evidence="5" type="ORF">C5167_038022</name>
</gene>
<dbReference type="Gene3D" id="2.60.40.760">
    <property type="entry name" value="Expansin, cellulose-binding-like domain"/>
    <property type="match status" value="1"/>
</dbReference>
<evidence type="ECO:0000313" key="6">
    <source>
        <dbReference type="Proteomes" id="UP000316621"/>
    </source>
</evidence>
<comment type="similarity">
    <text evidence="1">Belongs to the expansin family.</text>
</comment>
<protein>
    <recommendedName>
        <fullName evidence="7">Expansin-like EG45 domain-containing protein</fullName>
    </recommendedName>
</protein>
<keyword evidence="6" id="KW-1185">Reference proteome</keyword>
<evidence type="ECO:0000313" key="5">
    <source>
        <dbReference type="EMBL" id="RZC45076.1"/>
    </source>
</evidence>
<evidence type="ECO:0000259" key="3">
    <source>
        <dbReference type="PROSITE" id="PS50842"/>
    </source>
</evidence>
<dbReference type="PROSITE" id="PS50842">
    <property type="entry name" value="EXPANSIN_EG45"/>
    <property type="match status" value="1"/>
</dbReference>
<dbReference type="InterPro" id="IPR036908">
    <property type="entry name" value="RlpA-like_sf"/>
</dbReference>
<evidence type="ECO:0000256" key="2">
    <source>
        <dbReference type="SAM" id="SignalP"/>
    </source>
</evidence>
<dbReference type="Pfam" id="PF03330">
    <property type="entry name" value="DPBB_1"/>
    <property type="match status" value="1"/>
</dbReference>
<feature type="domain" description="Expansin-like CBD" evidence="4">
    <location>
        <begin position="171"/>
        <end position="254"/>
    </location>
</feature>
<feature type="signal peptide" evidence="2">
    <location>
        <begin position="1"/>
        <end position="23"/>
    </location>
</feature>
<proteinExistence type="inferred from homology"/>
<dbReference type="PRINTS" id="PR01225">
    <property type="entry name" value="EXPANSNFAMLY"/>
</dbReference>
<dbReference type="OrthoDB" id="1635727at2759"/>
<dbReference type="InterPro" id="IPR036749">
    <property type="entry name" value="Expansin_CBD_sf"/>
</dbReference>
<sequence length="275" mass="30093">MAISVVSFFFCFFFLCISSSSSAATAPPPPCKPTCRVHQSKATYFRSEAPLSAGACGYGSLALSFNGGYLAAGVASLFRDGVGCGACYHVQCKNPKLCRGSGTTVILTDIHKSNETDFVLSSRALVSMASKGMARELLGQGIIDVEYRRVPCIYQSQNLSVRVEKNSKKPHYLAVTFLYQGGQTDIKIVELLKLHETRPYAMKRNYGAVWDMSSPIPDAPLYFRLWVTGGFDRRIVYSKKPLPADWKAGEIYDLGEQFNDAIDATSDPCTPCTSP</sequence>
<dbReference type="AlphaFoldDB" id="A0A4Y7IAL3"/>
<dbReference type="SUPFAM" id="SSF50685">
    <property type="entry name" value="Barwin-like endoglucanases"/>
    <property type="match status" value="1"/>
</dbReference>
<evidence type="ECO:0000259" key="4">
    <source>
        <dbReference type="PROSITE" id="PS50843"/>
    </source>
</evidence>
<dbReference type="EMBL" id="CM010715">
    <property type="protein sequence ID" value="RZC45076.1"/>
    <property type="molecule type" value="Genomic_DNA"/>
</dbReference>